<dbReference type="SUPFAM" id="SSF53613">
    <property type="entry name" value="Ribokinase-like"/>
    <property type="match status" value="1"/>
</dbReference>
<evidence type="ECO:0000256" key="1">
    <source>
        <dbReference type="ARBA" id="ARBA00010688"/>
    </source>
</evidence>
<dbReference type="PANTHER" id="PTHR43085:SF57">
    <property type="entry name" value="CARBOHYDRATE KINASE PFKB DOMAIN-CONTAINING PROTEIN"/>
    <property type="match status" value="1"/>
</dbReference>
<sequence>MGQSLILGLGEVLWDCFPDEERPGGAPANFAYHAAQLGYQGGVLSRVGADERGEKLIHWLTQKGVRTDWIQRDADHPTGTVTVDVSQPDHPQFIIHENVAWDFMEVTPQWRAAVQSAVAVCFGTLAQRSPRSRETVQTLLAGEKSKRLVVYDINLRQNFYSRQIVEESLRLANLVKFNDEEARVLHQLLGLPGATELMWCQNLLKYFGLEGVCLTRGARGCLIVDQTGWAEAPGIPVSVADSVGAGDAFTAAWIASRLQGWDVTKQANFANRVGALVASLPGAMPPVAEEYRQLLEQFGHKP</sequence>
<accession>H5SAS1</accession>
<dbReference type="Pfam" id="PF00294">
    <property type="entry name" value="PfkB"/>
    <property type="match status" value="1"/>
</dbReference>
<dbReference type="AlphaFoldDB" id="H5SAS1"/>
<evidence type="ECO:0000259" key="4">
    <source>
        <dbReference type="Pfam" id="PF00294"/>
    </source>
</evidence>
<feature type="domain" description="Carbohydrate kinase PfkB" evidence="4">
    <location>
        <begin position="20"/>
        <end position="286"/>
    </location>
</feature>
<dbReference type="PANTHER" id="PTHR43085">
    <property type="entry name" value="HEXOKINASE FAMILY MEMBER"/>
    <property type="match status" value="1"/>
</dbReference>
<keyword evidence="2" id="KW-0808">Transferase</keyword>
<proteinExistence type="inferred from homology"/>
<gene>
    <name evidence="5" type="ORF">HGMM_F06C06C02</name>
</gene>
<organism evidence="5">
    <name type="scientific">uncultured Planctomycetota bacterium</name>
    <dbReference type="NCBI Taxonomy" id="120965"/>
    <lineage>
        <taxon>Bacteria</taxon>
        <taxon>Pseudomonadati</taxon>
        <taxon>Planctomycetota</taxon>
        <taxon>environmental samples</taxon>
    </lineage>
</organism>
<reference evidence="5" key="2">
    <citation type="journal article" date="2012" name="PLoS ONE">
        <title>A Deeply Branching Thermophilic Bacterium with an Ancient Acetyl-CoA Pathway Dominates a Subsurface Ecosystem.</title>
        <authorList>
            <person name="Takami H."/>
            <person name="Noguchi H."/>
            <person name="Takaki Y."/>
            <person name="Uchiyama I."/>
            <person name="Toyoda A."/>
            <person name="Nishi S."/>
            <person name="Chee G.-J."/>
            <person name="Arai W."/>
            <person name="Nunoura T."/>
            <person name="Itoh T."/>
            <person name="Hattori M."/>
            <person name="Takai K."/>
        </authorList>
    </citation>
    <scope>NUCLEOTIDE SEQUENCE</scope>
</reference>
<dbReference type="InterPro" id="IPR050306">
    <property type="entry name" value="PfkB_Carbo_kinase"/>
</dbReference>
<dbReference type="CDD" id="cd01167">
    <property type="entry name" value="bac_FRK"/>
    <property type="match status" value="1"/>
</dbReference>
<evidence type="ECO:0000313" key="5">
    <source>
        <dbReference type="EMBL" id="BAL53257.1"/>
    </source>
</evidence>
<comment type="similarity">
    <text evidence="1">Belongs to the carbohydrate kinase PfkB family.</text>
</comment>
<protein>
    <submittedName>
        <fullName evidence="5">Fructokinase</fullName>
    </submittedName>
</protein>
<name>H5SAS1_9BACT</name>
<keyword evidence="3 5" id="KW-0418">Kinase</keyword>
<dbReference type="EMBL" id="AP011653">
    <property type="protein sequence ID" value="BAL53257.1"/>
    <property type="molecule type" value="Genomic_DNA"/>
</dbReference>
<reference evidence="5" key="1">
    <citation type="journal article" date="2005" name="Environ. Microbiol.">
        <title>Genetic and functional properties of uncultivated thermophilic crenarchaeotes from a subsurface gold mine as revealed by analysis of genome fragments.</title>
        <authorList>
            <person name="Nunoura T."/>
            <person name="Hirayama H."/>
            <person name="Takami H."/>
            <person name="Oida H."/>
            <person name="Nishi S."/>
            <person name="Shimamura S."/>
            <person name="Suzuki Y."/>
            <person name="Inagaki F."/>
            <person name="Takai K."/>
            <person name="Nealson K.H."/>
            <person name="Horikoshi K."/>
        </authorList>
    </citation>
    <scope>NUCLEOTIDE SEQUENCE</scope>
</reference>
<dbReference type="Gene3D" id="3.40.1190.20">
    <property type="match status" value="1"/>
</dbReference>
<dbReference type="InterPro" id="IPR011611">
    <property type="entry name" value="PfkB_dom"/>
</dbReference>
<evidence type="ECO:0000256" key="2">
    <source>
        <dbReference type="ARBA" id="ARBA00022679"/>
    </source>
</evidence>
<dbReference type="GO" id="GO:0016301">
    <property type="term" value="F:kinase activity"/>
    <property type="evidence" value="ECO:0007669"/>
    <property type="project" value="UniProtKB-KW"/>
</dbReference>
<dbReference type="InterPro" id="IPR029056">
    <property type="entry name" value="Ribokinase-like"/>
</dbReference>
<evidence type="ECO:0000256" key="3">
    <source>
        <dbReference type="ARBA" id="ARBA00022777"/>
    </source>
</evidence>